<feature type="region of interest" description="Disordered" evidence="6">
    <location>
        <begin position="132"/>
        <end position="171"/>
    </location>
</feature>
<dbReference type="GO" id="GO:0031573">
    <property type="term" value="P:mitotic intra-S DNA damage checkpoint signaling"/>
    <property type="evidence" value="ECO:0007669"/>
    <property type="project" value="TreeGrafter"/>
</dbReference>
<dbReference type="Pfam" id="PF14631">
    <property type="entry name" value="FancD2"/>
    <property type="match status" value="3"/>
</dbReference>
<feature type="compositionally biased region" description="Polar residues" evidence="6">
    <location>
        <begin position="150"/>
        <end position="159"/>
    </location>
</feature>
<gene>
    <name evidence="8" type="primary">LOC105362737</name>
</gene>
<dbReference type="GO" id="GO:0005634">
    <property type="term" value="C:nucleus"/>
    <property type="evidence" value="ECO:0007669"/>
    <property type="project" value="UniProtKB-SubCell"/>
</dbReference>
<dbReference type="Proteomes" id="UP000695007">
    <property type="component" value="Unplaced"/>
</dbReference>
<dbReference type="SUPFAM" id="SSF48371">
    <property type="entry name" value="ARM repeat"/>
    <property type="match status" value="2"/>
</dbReference>
<feature type="region of interest" description="Disordered" evidence="6">
    <location>
        <begin position="226"/>
        <end position="271"/>
    </location>
</feature>
<dbReference type="CTD" id="2177"/>
<evidence type="ECO:0000256" key="2">
    <source>
        <dbReference type="ARBA" id="ARBA00022499"/>
    </source>
</evidence>
<dbReference type="InterPro" id="IPR016024">
    <property type="entry name" value="ARM-type_fold"/>
</dbReference>
<dbReference type="GO" id="GO:1990918">
    <property type="term" value="P:double-strand break repair involved in meiotic recombination"/>
    <property type="evidence" value="ECO:0007669"/>
    <property type="project" value="TreeGrafter"/>
</dbReference>
<feature type="compositionally biased region" description="Acidic residues" evidence="6">
    <location>
        <begin position="1549"/>
        <end position="1558"/>
    </location>
</feature>
<dbReference type="GO" id="GO:0000793">
    <property type="term" value="C:condensed chromosome"/>
    <property type="evidence" value="ECO:0007669"/>
    <property type="project" value="TreeGrafter"/>
</dbReference>
<comment type="subcellular location">
    <subcellularLocation>
        <location evidence="1">Nucleus</location>
    </subcellularLocation>
</comment>
<keyword evidence="2" id="KW-1017">Isopeptide bond</keyword>
<keyword evidence="4" id="KW-0539">Nucleus</keyword>
<evidence type="ECO:0000256" key="3">
    <source>
        <dbReference type="ARBA" id="ARBA00022843"/>
    </source>
</evidence>
<dbReference type="InterPro" id="IPR029448">
    <property type="entry name" value="FANCD2"/>
</dbReference>
<feature type="compositionally biased region" description="Polar residues" evidence="6">
    <location>
        <begin position="228"/>
        <end position="248"/>
    </location>
</feature>
<keyword evidence="3" id="KW-0832">Ubl conjugation</keyword>
<keyword evidence="7" id="KW-1185">Reference proteome</keyword>
<dbReference type="GeneID" id="105362737"/>
<evidence type="ECO:0000256" key="5">
    <source>
        <dbReference type="ARBA" id="ARBA00093456"/>
    </source>
</evidence>
<proteinExistence type="inferred from homology"/>
<name>A0AAJ7DW34_9HYME</name>
<sequence>MDRRKLQSRNVLHKKLYSSSQTSVNVASSLAKENIIRSASAVDSRFISRKRKNSEDEDEKKNLSLKSSRMTPESVRKKKRNHIIDDDNDDDDDENDHDNDDNDNDSDNDSDNVKKRWNNIFPMRLSMSKLHAKGEKHNKLSKPIKPNFTKKLQNNLNYNDTKEESDSSGGSYIRGMLEALDKSPSKLSQSSNTSFDKYRKPNLRTPIRSKLKKSALNLTIERYKEAATKSSQESLTGSQIKKLTLNKSMEQRSKKNNDLDNEENSYSLESDASVVENDLQEIPSLSQTNQNNHDDIDTSPVNNYSSNGIIKKFTNFINEVGITLCLGDNLHIANDDPREIIQKMKNILSSNNLKIDEIVKSWNNYINDEENLKKTLLEMKIETAEGIGICSKALSLSRFLLQIPQLQIKIFESLFTKLIDAVITSDSSDDAPWAVQMFQQFRFLEIIVDSDFLIAKLEELLSSSPEWYQREVIVFIPDIITDTHHHATAEMLIKIMKNSSDLTNLILDCINNLILSKEYKEELREHVLELLDNSIDKKVLPAITRFILDACATESIALKSLNALRLVDMTTSVQKEIDECHTIQMFMINAIKINIQLFKETSQAALSMIKNCQSEAVPLDIIILILLYETTVVKKKIIETTLISHIKDGYYKANLLNALYTGHKQVVKNFQPTALNLAINLLKAESSAHVEFGIEWLRNIFISQSDTSYKQREVLEKLLNLMGNKNKTVKNALEVLCRMANDETERQYFQQHAGFLRCFLEKIDNLQFDEVAMLYHLLHGLCTQSELISNILNDDLTIIMQKQLCSSKVITKCKGVLGAVMAIKHLAVNNETNDQASQLLKNTLYCLKSCVKSQALFYDQLGQVITNTDNIDDQFLSDITNFFEDNFINNCLVECNNDNNLVPKFGLNNANMVDSYYVHFGSGKTGAFVPVFFKLLRICNLRLSGSLESINAVLGCSILMPEDLNMPEPSTADYIIHCINWFREIIGGFVTQKETLLREQVLKRLNSLMNLQGELVTILSMCESRYQPPPCYFHHFPIPQFVKMDIKVGKKGNKRGKKKKKIEDEEKDQSDLTLNRSILLPEWENWVVGSELTIKNPVFFRQMDTKIINLLDTNMDIESSQTSSENITIAQVCFIVKELLGMFKNQLSESFVKNLIQLLPKICAKLKQIITDLRECERAHEKEAVQLLLCLLITLFSWDEFKNVKYNLLFCDGLRSLIGMTNESGASSKSQKDLIAQAYSYFESLADIATQISIAVALVNMCNCLMKHSVSFIEQSRERQAKMAFGFLNLEWNNETHGAQYKNAIKELLKMWLDNEVDPLETVNSIFEWLPMEVEQFKGPQSRLSRLASITKSNFYLLFKQLFVSLVKGVDLSLNLAETDPERLQVWLNVATCLEKMANICKSNKNNIYLVLFLRYTTILYQLLLTSGMKLLEANIKYQTEKVLSVIKHFQISGRFLRDIFCTARKDKNVTLLKLIPIAKSRREKFIYRVKGLLTANNSISAFWMGNLLNKDLDGEEIPTDSPEDVTTDLNITNESNANDKESDIFYSDSDEDDDDDN</sequence>
<reference evidence="8" key="1">
    <citation type="submission" date="2025-08" db="UniProtKB">
        <authorList>
            <consortium name="RefSeq"/>
        </authorList>
    </citation>
    <scope>IDENTIFICATION</scope>
</reference>
<feature type="compositionally biased region" description="Basic and acidic residues" evidence="6">
    <location>
        <begin position="249"/>
        <end position="258"/>
    </location>
</feature>
<feature type="compositionally biased region" description="Acidic residues" evidence="6">
    <location>
        <begin position="1518"/>
        <end position="1527"/>
    </location>
</feature>
<organism evidence="7 8">
    <name type="scientific">Ceratosolen solmsi marchali</name>
    <dbReference type="NCBI Taxonomy" id="326594"/>
    <lineage>
        <taxon>Eukaryota</taxon>
        <taxon>Metazoa</taxon>
        <taxon>Ecdysozoa</taxon>
        <taxon>Arthropoda</taxon>
        <taxon>Hexapoda</taxon>
        <taxon>Insecta</taxon>
        <taxon>Pterygota</taxon>
        <taxon>Neoptera</taxon>
        <taxon>Endopterygota</taxon>
        <taxon>Hymenoptera</taxon>
        <taxon>Apocrita</taxon>
        <taxon>Proctotrupomorpha</taxon>
        <taxon>Chalcidoidea</taxon>
        <taxon>Agaonidae</taxon>
        <taxon>Agaoninae</taxon>
        <taxon>Ceratosolen</taxon>
    </lineage>
</organism>
<evidence type="ECO:0000256" key="1">
    <source>
        <dbReference type="ARBA" id="ARBA00004123"/>
    </source>
</evidence>
<feature type="compositionally biased region" description="Polar residues" evidence="6">
    <location>
        <begin position="1528"/>
        <end position="1537"/>
    </location>
</feature>
<evidence type="ECO:0000256" key="6">
    <source>
        <dbReference type="SAM" id="MobiDB-lite"/>
    </source>
</evidence>
<accession>A0AAJ7DW34</accession>
<dbReference type="RefSeq" id="XP_011498526.1">
    <property type="nucleotide sequence ID" value="XM_011500224.1"/>
</dbReference>
<feature type="compositionally biased region" description="Acidic residues" evidence="6">
    <location>
        <begin position="86"/>
        <end position="110"/>
    </location>
</feature>
<dbReference type="GO" id="GO:0070182">
    <property type="term" value="F:DNA polymerase binding"/>
    <property type="evidence" value="ECO:0007669"/>
    <property type="project" value="TreeGrafter"/>
</dbReference>
<dbReference type="PANTHER" id="PTHR32086">
    <property type="entry name" value="FANCONI ANEMIA GROUP D2 PROTEIN"/>
    <property type="match status" value="1"/>
</dbReference>
<protein>
    <submittedName>
        <fullName evidence="8">Fanconi anemia group D2 protein homolog</fullName>
    </submittedName>
</protein>
<comment type="similarity">
    <text evidence="5">Belongs to the Fanconi anemia protein FANCD2 family.</text>
</comment>
<feature type="region of interest" description="Disordered" evidence="6">
    <location>
        <begin position="49"/>
        <end position="114"/>
    </location>
</feature>
<feature type="region of interest" description="Disordered" evidence="6">
    <location>
        <begin position="1518"/>
        <end position="1558"/>
    </location>
</feature>
<dbReference type="PANTHER" id="PTHR32086:SF0">
    <property type="entry name" value="FANCONI ANEMIA GROUP D2 PROTEIN"/>
    <property type="match status" value="1"/>
</dbReference>
<dbReference type="KEGG" id="csol:105362737"/>
<evidence type="ECO:0000256" key="4">
    <source>
        <dbReference type="ARBA" id="ARBA00023242"/>
    </source>
</evidence>
<evidence type="ECO:0000313" key="7">
    <source>
        <dbReference type="Proteomes" id="UP000695007"/>
    </source>
</evidence>
<dbReference type="GO" id="GO:0036297">
    <property type="term" value="P:interstrand cross-link repair"/>
    <property type="evidence" value="ECO:0007669"/>
    <property type="project" value="TreeGrafter"/>
</dbReference>
<dbReference type="GO" id="GO:0007129">
    <property type="term" value="P:homologous chromosome pairing at meiosis"/>
    <property type="evidence" value="ECO:0007669"/>
    <property type="project" value="TreeGrafter"/>
</dbReference>
<evidence type="ECO:0000313" key="8">
    <source>
        <dbReference type="RefSeq" id="XP_011498526.1"/>
    </source>
</evidence>